<reference evidence="2 3" key="1">
    <citation type="submission" date="2019-03" db="EMBL/GenBank/DDBJ databases">
        <title>Rhodosporidium diobovatum UCD-FST 08-225 genome sequencing, assembly, and annotation.</title>
        <authorList>
            <person name="Fakankun I.U."/>
            <person name="Fristensky B."/>
            <person name="Levin D.B."/>
        </authorList>
    </citation>
    <scope>NUCLEOTIDE SEQUENCE [LARGE SCALE GENOMIC DNA]</scope>
    <source>
        <strain evidence="2 3">UCD-FST 08-225</strain>
    </source>
</reference>
<dbReference type="CDD" id="cd09917">
    <property type="entry name" value="F-box_SF"/>
    <property type="match status" value="1"/>
</dbReference>
<dbReference type="PROSITE" id="PS50181">
    <property type="entry name" value="FBOX"/>
    <property type="match status" value="1"/>
</dbReference>
<dbReference type="AlphaFoldDB" id="A0A5C5G3J7"/>
<feature type="domain" description="F-box" evidence="1">
    <location>
        <begin position="6"/>
        <end position="54"/>
    </location>
</feature>
<comment type="caution">
    <text evidence="2">The sequence shown here is derived from an EMBL/GenBank/DDBJ whole genome shotgun (WGS) entry which is preliminary data.</text>
</comment>
<dbReference type="InterPro" id="IPR001810">
    <property type="entry name" value="F-box_dom"/>
</dbReference>
<name>A0A5C5G3J7_9BASI</name>
<dbReference type="Proteomes" id="UP000311382">
    <property type="component" value="Unassembled WGS sequence"/>
</dbReference>
<accession>A0A5C5G3J7</accession>
<gene>
    <name evidence="2" type="ORF">DMC30DRAFT_296745</name>
</gene>
<keyword evidence="3" id="KW-1185">Reference proteome</keyword>
<evidence type="ECO:0000259" key="1">
    <source>
        <dbReference type="PROSITE" id="PS50181"/>
    </source>
</evidence>
<sequence>MDSRTPCSLLNLPPELAVQVVSHLDFASLSRFIRVSRRCHDLFRAHVEPICRTVSIRQGLADPKTASATAALAREPFPARRLDDDLDPQELERVVRAQRWLGVDSVPSWHEYAKRAHSIDRNWLAGKATSCCLVLDWLDGLDDFPFAEGTFWRFKLDIPPGYIVVSGRNGGTFAFRRRDGKLMWSSKLPADPFPHIELSEGYLIQQATSTTYIALRRADVPGEPPDGHGHLWSTLSRLVGRLIGGAAAVGYDCAFIAETSFPCFASKLRLPKLLASSADGQQVHLWDLVERKVETLAVPEFVDVSEDGQVYYVELDDEVIYLAGQHGVLVVRPDLGVDDPLRSRIWPPKAPEGMRHLLEHAWYSRECEGVGWEAVHHGGSHLIGISRRSDQDDLAKLVWTCDKRSIWGDDDGAEADRKTAVLVIEGADPVQLAVENDRAVFILYDEHLGSSLWLLNLRSPHDWDDPCSQLPQPICLAHPLPTLGPPSRVEMTSSEIYVPALASFFPPPSGSSATPSRLSRAFAAMQRQVPRGKSPFVFRWENLERSVVNDAIGPSAVEGAPLPGWDQEWVEDDFDDLDDADWDDSVQDAGSCTAVGLRMAWEKVRAAARADEVDENHGGSDAFAVWSFEAT</sequence>
<dbReference type="SUPFAM" id="SSF81383">
    <property type="entry name" value="F-box domain"/>
    <property type="match status" value="1"/>
</dbReference>
<dbReference type="OrthoDB" id="550575at2759"/>
<dbReference type="EMBL" id="SOZI01000009">
    <property type="protein sequence ID" value="TNY23680.1"/>
    <property type="molecule type" value="Genomic_DNA"/>
</dbReference>
<evidence type="ECO:0000313" key="2">
    <source>
        <dbReference type="EMBL" id="TNY23680.1"/>
    </source>
</evidence>
<dbReference type="InterPro" id="IPR036047">
    <property type="entry name" value="F-box-like_dom_sf"/>
</dbReference>
<proteinExistence type="predicted"/>
<dbReference type="Gene3D" id="1.20.1280.50">
    <property type="match status" value="1"/>
</dbReference>
<evidence type="ECO:0000313" key="3">
    <source>
        <dbReference type="Proteomes" id="UP000311382"/>
    </source>
</evidence>
<organism evidence="2 3">
    <name type="scientific">Rhodotorula diobovata</name>
    <dbReference type="NCBI Taxonomy" id="5288"/>
    <lineage>
        <taxon>Eukaryota</taxon>
        <taxon>Fungi</taxon>
        <taxon>Dikarya</taxon>
        <taxon>Basidiomycota</taxon>
        <taxon>Pucciniomycotina</taxon>
        <taxon>Microbotryomycetes</taxon>
        <taxon>Sporidiobolales</taxon>
        <taxon>Sporidiobolaceae</taxon>
        <taxon>Rhodotorula</taxon>
    </lineage>
</organism>
<dbReference type="InterPro" id="IPR011047">
    <property type="entry name" value="Quinoprotein_ADH-like_sf"/>
</dbReference>
<dbReference type="Pfam" id="PF00646">
    <property type="entry name" value="F-box"/>
    <property type="match status" value="1"/>
</dbReference>
<dbReference type="STRING" id="5288.A0A5C5G3J7"/>
<protein>
    <recommendedName>
        <fullName evidence="1">F-box domain-containing protein</fullName>
    </recommendedName>
</protein>
<dbReference type="SUPFAM" id="SSF50998">
    <property type="entry name" value="Quinoprotein alcohol dehydrogenase-like"/>
    <property type="match status" value="1"/>
</dbReference>